<sequence length="1199" mass="128154">MVGNGTGWRSGNYGSKKNHFLYVSNELGTRFDGKVCAAPLRFAMKAFFSKLHIGGGSTSTSKPAAPTHPEKDIPVPIQKEKFPPLRQWPPSEQVQRSSSQSSSASVSQLSHNSYSVFKPLPQVAPPAEMAQDREESTPTPSLHPVRKTATNGSLNSDVQKKVAFLSPPQTPTPQLDTVAEAEPLKTNISRFQAAHGNSVPAKAPPRSSSLSASAPPSSSKTDIRTGSPYASPQTPYSASAQSLRSGAGTPYSQMSAISGMTGSTASGSRILAATSWSEVTEEDLVSNLGSRERTRQEVLFEIISSEERYVQELVKMKETFIEPLLHPYSSTHAQVASPTLSTPNLDSYDYDYQRADSPAAVESTDQLPPIAARFMSPTPSVRQRDPKDSTPNIDGESMDTDEEDEKAGRYKRNAAKHNHPRSPYRASQTPAKKNVPFPTRSHHSLPPPPRGNPNTVSTQSLGRQSVILEHERERAHSQSTTGHNTGTVARGMLRKLRKDSNSAKEAANAEVLGDAVPSAHLPEDLRICLEVIDSGGVFDGHKRLSEALKKRYDDQYPLVRSLADVFVANSDIFHGYATYVLHLERALEQVDNALSAAGHSSTSSKAKSSSKPPSKSPYPQSTPSSSWPRIISLLHKLELTAAEKGETGLAITLSKPFQRLLKYPLLFQNLLYHTDPSTYEYESTLQMVAEVESIVRSIEDEKILMEERDRTRDCWARIEGLDKVGGGKGGRVVLPKPSRVLVEERQFVLPGVQTGSPLAKSVSMANGATGQPSSSPSPSAMANKPIKVKSSLNFKRLSDALSPTKSSSGNPSPYSKKDLWLVVFNDVVLLCQRTGTTSLPLVTSSGRANSLPELAGKKGGKDSKTDKDGTKGRRGSFTKPRNLYKFVKIENWAMGEALGNVSGVGSVAKEGVVSMEDMARSRTQQLSSQPKIIPMPDDDSDTPNGNGTPNGDDSDDDSDDSDRKSKMSFSYWGADKVTVQKPTKSTVVRPGMSGSRGVRPTRGVRVVPSRRGGASGSGASPNPAAYARESSANAKFGTRLVSSESNGHGHQGSGHGHARPASRRTAASTATGRTTPTARPRPSAASTNSHFAPTSSAGGGANSEDTRATVTRPGWNSNTSTSIARATKMSTSASAGASVGLNSAGGRSRNVSQTGSTKSPVVVASSTSVGKEKALSPVSPAPSEDSGVGMYQRFIDKDI</sequence>
<feature type="compositionally biased region" description="Polar residues" evidence="3">
    <location>
        <begin position="839"/>
        <end position="848"/>
    </location>
</feature>
<dbReference type="GO" id="GO:0035025">
    <property type="term" value="P:positive regulation of Rho protein signal transduction"/>
    <property type="evidence" value="ECO:0007669"/>
    <property type="project" value="TreeGrafter"/>
</dbReference>
<feature type="region of interest" description="Disordered" evidence="3">
    <location>
        <begin position="56"/>
        <end position="75"/>
    </location>
</feature>
<accession>A0A8H5MEV5</accession>
<feature type="compositionally biased region" description="Low complexity" evidence="3">
    <location>
        <begin position="942"/>
        <end position="951"/>
    </location>
</feature>
<feature type="compositionally biased region" description="Low complexity" evidence="3">
    <location>
        <begin position="993"/>
        <end position="1025"/>
    </location>
</feature>
<keyword evidence="2" id="KW-0963">Cytoplasm</keyword>
<dbReference type="PROSITE" id="PS50010">
    <property type="entry name" value="DH_2"/>
    <property type="match status" value="1"/>
</dbReference>
<name>A0A8H5MEV5_9AGAR</name>
<keyword evidence="6" id="KW-1185">Reference proteome</keyword>
<feature type="region of interest" description="Disordered" evidence="3">
    <location>
        <begin position="125"/>
        <end position="156"/>
    </location>
</feature>
<dbReference type="Gene3D" id="1.20.900.10">
    <property type="entry name" value="Dbl homology (DH) domain"/>
    <property type="match status" value="2"/>
</dbReference>
<feature type="compositionally biased region" description="Polar residues" evidence="3">
    <location>
        <begin position="921"/>
        <end position="930"/>
    </location>
</feature>
<feature type="compositionally biased region" description="Polar residues" evidence="3">
    <location>
        <begin position="228"/>
        <end position="249"/>
    </location>
</feature>
<feature type="compositionally biased region" description="Basic residues" evidence="3">
    <location>
        <begin position="409"/>
        <end position="422"/>
    </location>
</feature>
<feature type="compositionally biased region" description="Low complexity" evidence="3">
    <location>
        <begin position="91"/>
        <end position="107"/>
    </location>
</feature>
<proteinExistence type="predicted"/>
<organism evidence="5 6">
    <name type="scientific">Collybiopsis confluens</name>
    <dbReference type="NCBI Taxonomy" id="2823264"/>
    <lineage>
        <taxon>Eukaryota</taxon>
        <taxon>Fungi</taxon>
        <taxon>Dikarya</taxon>
        <taxon>Basidiomycota</taxon>
        <taxon>Agaricomycotina</taxon>
        <taxon>Agaricomycetes</taxon>
        <taxon>Agaricomycetidae</taxon>
        <taxon>Agaricales</taxon>
        <taxon>Marasmiineae</taxon>
        <taxon>Omphalotaceae</taxon>
        <taxon>Collybiopsis</taxon>
    </lineage>
</organism>
<protein>
    <recommendedName>
        <fullName evidence="4">DH domain-containing protein</fullName>
    </recommendedName>
</protein>
<dbReference type="InterPro" id="IPR051480">
    <property type="entry name" value="Endocytic_GEF_Adapter"/>
</dbReference>
<evidence type="ECO:0000259" key="4">
    <source>
        <dbReference type="PROSITE" id="PS50010"/>
    </source>
</evidence>
<feature type="domain" description="DH" evidence="4">
    <location>
        <begin position="294"/>
        <end position="701"/>
    </location>
</feature>
<dbReference type="GO" id="GO:0005737">
    <property type="term" value="C:cytoplasm"/>
    <property type="evidence" value="ECO:0007669"/>
    <property type="project" value="UniProtKB-SubCell"/>
</dbReference>
<evidence type="ECO:0000256" key="2">
    <source>
        <dbReference type="ARBA" id="ARBA00022490"/>
    </source>
</evidence>
<comment type="subcellular location">
    <subcellularLocation>
        <location evidence="1">Cytoplasm</location>
    </subcellularLocation>
</comment>
<dbReference type="SMART" id="SM00325">
    <property type="entry name" value="RhoGEF"/>
    <property type="match status" value="1"/>
</dbReference>
<feature type="compositionally biased region" description="Low complexity" evidence="3">
    <location>
        <begin position="600"/>
        <end position="625"/>
    </location>
</feature>
<evidence type="ECO:0000313" key="6">
    <source>
        <dbReference type="Proteomes" id="UP000518752"/>
    </source>
</evidence>
<dbReference type="Proteomes" id="UP000518752">
    <property type="component" value="Unassembled WGS sequence"/>
</dbReference>
<feature type="region of interest" description="Disordered" evidence="3">
    <location>
        <begin position="357"/>
        <end position="458"/>
    </location>
</feature>
<dbReference type="OrthoDB" id="1716625at2759"/>
<dbReference type="InterPro" id="IPR000219">
    <property type="entry name" value="DH_dom"/>
</dbReference>
<feature type="region of interest" description="Disordered" evidence="3">
    <location>
        <begin position="195"/>
        <end position="249"/>
    </location>
</feature>
<dbReference type="Pfam" id="PF00621">
    <property type="entry name" value="RhoGEF"/>
    <property type="match status" value="1"/>
</dbReference>
<evidence type="ECO:0000313" key="5">
    <source>
        <dbReference type="EMBL" id="KAF5391387.1"/>
    </source>
</evidence>
<dbReference type="SUPFAM" id="SSF48065">
    <property type="entry name" value="DBL homology domain (DH-domain)"/>
    <property type="match status" value="1"/>
</dbReference>
<feature type="compositionally biased region" description="Basic and acidic residues" evidence="3">
    <location>
        <begin position="855"/>
        <end position="871"/>
    </location>
</feature>
<feature type="compositionally biased region" description="Low complexity" evidence="3">
    <location>
        <begin position="200"/>
        <end position="219"/>
    </location>
</feature>
<feature type="region of interest" description="Disordered" evidence="3">
    <location>
        <begin position="917"/>
        <end position="1199"/>
    </location>
</feature>
<feature type="compositionally biased region" description="Polar residues" evidence="3">
    <location>
        <begin position="1114"/>
        <end position="1135"/>
    </location>
</feature>
<dbReference type="PANTHER" id="PTHR46006">
    <property type="entry name" value="RHO GUANINE NUCLEOTIDE EXCHANGE FACTOR AT 64C, ISOFORM A"/>
    <property type="match status" value="1"/>
</dbReference>
<feature type="region of interest" description="Disordered" evidence="3">
    <location>
        <begin position="762"/>
        <end position="783"/>
    </location>
</feature>
<feature type="compositionally biased region" description="Polar residues" evidence="3">
    <location>
        <begin position="1149"/>
        <end position="1169"/>
    </location>
</feature>
<feature type="region of interest" description="Disordered" evidence="3">
    <location>
        <begin position="839"/>
        <end position="877"/>
    </location>
</feature>
<feature type="region of interest" description="Disordered" evidence="3">
    <location>
        <begin position="81"/>
        <end position="107"/>
    </location>
</feature>
<evidence type="ECO:0000256" key="3">
    <source>
        <dbReference type="SAM" id="MobiDB-lite"/>
    </source>
</evidence>
<dbReference type="AlphaFoldDB" id="A0A8H5MEV5"/>
<feature type="compositionally biased region" description="Acidic residues" evidence="3">
    <location>
        <begin position="396"/>
        <end position="405"/>
    </location>
</feature>
<dbReference type="EMBL" id="JAACJN010000010">
    <property type="protein sequence ID" value="KAF5391387.1"/>
    <property type="molecule type" value="Genomic_DNA"/>
</dbReference>
<dbReference type="GO" id="GO:0005085">
    <property type="term" value="F:guanyl-nucleotide exchange factor activity"/>
    <property type="evidence" value="ECO:0007669"/>
    <property type="project" value="InterPro"/>
</dbReference>
<gene>
    <name evidence="5" type="ORF">D9757_001996</name>
</gene>
<reference evidence="5 6" key="1">
    <citation type="journal article" date="2020" name="ISME J.">
        <title>Uncovering the hidden diversity of litter-decomposition mechanisms in mushroom-forming fungi.</title>
        <authorList>
            <person name="Floudas D."/>
            <person name="Bentzer J."/>
            <person name="Ahren D."/>
            <person name="Johansson T."/>
            <person name="Persson P."/>
            <person name="Tunlid A."/>
        </authorList>
    </citation>
    <scope>NUCLEOTIDE SEQUENCE [LARGE SCALE GENOMIC DNA]</scope>
    <source>
        <strain evidence="5 6">CBS 406.79</strain>
    </source>
</reference>
<comment type="caution">
    <text evidence="5">The sequence shown here is derived from an EMBL/GenBank/DDBJ whole genome shotgun (WGS) entry which is preliminary data.</text>
</comment>
<evidence type="ECO:0000256" key="1">
    <source>
        <dbReference type="ARBA" id="ARBA00004496"/>
    </source>
</evidence>
<feature type="compositionally biased region" description="Low complexity" evidence="3">
    <location>
        <begin position="1063"/>
        <end position="1087"/>
    </location>
</feature>
<feature type="region of interest" description="Disordered" evidence="3">
    <location>
        <begin position="598"/>
        <end position="625"/>
    </location>
</feature>
<dbReference type="InterPro" id="IPR035899">
    <property type="entry name" value="DBL_dom_sf"/>
</dbReference>
<dbReference type="PANTHER" id="PTHR46006:SF7">
    <property type="entry name" value="DH DOMAIN-CONTAINING PROTEIN"/>
    <property type="match status" value="1"/>
</dbReference>